<dbReference type="Proteomes" id="UP000177894">
    <property type="component" value="Chromosome"/>
</dbReference>
<reference evidence="1 3" key="1">
    <citation type="submission" date="2016-10" db="EMBL/GenBank/DDBJ databases">
        <title>Complete Genome Sequence of Acetogen Clostridium formicoaceticum ATCC 27076.</title>
        <authorList>
            <person name="Bao T."/>
            <person name="Cheng C."/>
            <person name="Zhao J."/>
            <person name="Yang S.-T."/>
            <person name="Wang J."/>
            <person name="Wang M."/>
        </authorList>
    </citation>
    <scope>NUCLEOTIDE SEQUENCE [LARGE SCALE GENOMIC DNA]</scope>
    <source>
        <strain evidence="1 3">ATCC 27076</strain>
    </source>
</reference>
<evidence type="ECO:0000313" key="3">
    <source>
        <dbReference type="Proteomes" id="UP000177894"/>
    </source>
</evidence>
<organism evidence="2 4">
    <name type="scientific">Clostridium formicaceticum</name>
    <dbReference type="NCBI Taxonomy" id="1497"/>
    <lineage>
        <taxon>Bacteria</taxon>
        <taxon>Bacillati</taxon>
        <taxon>Bacillota</taxon>
        <taxon>Clostridia</taxon>
        <taxon>Eubacteriales</taxon>
        <taxon>Clostridiaceae</taxon>
        <taxon>Clostridium</taxon>
    </lineage>
</organism>
<reference evidence="2 4" key="2">
    <citation type="submission" date="2017-03" db="EMBL/GenBank/DDBJ databases">
        <title>Complete sequence of Clostridium formicaceticum DSM 92.</title>
        <authorList>
            <person name="Poehlein A."/>
            <person name="Karl M."/>
            <person name="Bengelsdorf F.R."/>
            <person name="Duerre P."/>
            <person name="Daniel R."/>
        </authorList>
    </citation>
    <scope>NUCLEOTIDE SEQUENCE [LARGE SCALE GENOMIC DNA]</scope>
    <source>
        <strain evidence="2 4">DSM 92</strain>
    </source>
</reference>
<dbReference type="AlphaFoldDB" id="A0AAC9RJR7"/>
<keyword evidence="3" id="KW-1185">Reference proteome</keyword>
<evidence type="ECO:0000313" key="1">
    <source>
        <dbReference type="EMBL" id="AOY76891.1"/>
    </source>
</evidence>
<sequence length="86" mass="9712">MKKIFIKSSIDSERFRQDEFTTGDTPKQGFKLASIDDLINDLCLGGEPILGLIEVKEGVYTWDAIEIPEDSKLGLDVEIEYSYIPL</sequence>
<dbReference type="KEGG" id="cfm:BJL90_14135"/>
<evidence type="ECO:0000313" key="2">
    <source>
        <dbReference type="EMBL" id="ARE87371.1"/>
    </source>
</evidence>
<accession>A0AAC9RJR7</accession>
<gene>
    <name evidence="1" type="ORF">BJL90_14135</name>
    <name evidence="2" type="ORF">CLFO_17710</name>
</gene>
<dbReference type="Proteomes" id="UP000192478">
    <property type="component" value="Chromosome"/>
</dbReference>
<dbReference type="EMBL" id="CP017603">
    <property type="protein sequence ID" value="AOY76891.1"/>
    <property type="molecule type" value="Genomic_DNA"/>
</dbReference>
<name>A0AAC9RJR7_9CLOT</name>
<proteinExistence type="predicted"/>
<evidence type="ECO:0000313" key="4">
    <source>
        <dbReference type="Proteomes" id="UP000192478"/>
    </source>
</evidence>
<protein>
    <submittedName>
        <fullName evidence="2">Uncharacterized protein</fullName>
    </submittedName>
</protein>
<dbReference type="RefSeq" id="WP_070969282.1">
    <property type="nucleotide sequence ID" value="NZ_CP017603.1"/>
</dbReference>
<dbReference type="EMBL" id="CP020559">
    <property type="protein sequence ID" value="ARE87371.1"/>
    <property type="molecule type" value="Genomic_DNA"/>
</dbReference>